<evidence type="ECO:0000256" key="7">
    <source>
        <dbReference type="PROSITE-ProRule" id="PRU01373"/>
    </source>
</evidence>
<dbReference type="PROSITE" id="PS52029">
    <property type="entry name" value="LD_TPASE"/>
    <property type="match status" value="1"/>
</dbReference>
<dbReference type="Gene3D" id="2.40.440.10">
    <property type="entry name" value="L,D-transpeptidase catalytic domain-like"/>
    <property type="match status" value="1"/>
</dbReference>
<keyword evidence="3" id="KW-0808">Transferase</keyword>
<dbReference type="GO" id="GO:0016740">
    <property type="term" value="F:transferase activity"/>
    <property type="evidence" value="ECO:0007669"/>
    <property type="project" value="UniProtKB-KW"/>
</dbReference>
<keyword evidence="8" id="KW-0732">Signal</keyword>
<evidence type="ECO:0000256" key="8">
    <source>
        <dbReference type="SAM" id="SignalP"/>
    </source>
</evidence>
<dbReference type="Pfam" id="PF03734">
    <property type="entry name" value="YkuD"/>
    <property type="match status" value="1"/>
</dbReference>
<dbReference type="AlphaFoldDB" id="A0A5B2W0D4"/>
<dbReference type="SUPFAM" id="SSF47090">
    <property type="entry name" value="PGBD-like"/>
    <property type="match status" value="1"/>
</dbReference>
<dbReference type="PROSITE" id="PS51257">
    <property type="entry name" value="PROKAR_LIPOPROTEIN"/>
    <property type="match status" value="1"/>
</dbReference>
<feature type="active site" description="Nucleophile" evidence="7">
    <location>
        <position position="455"/>
    </location>
</feature>
<dbReference type="Pfam" id="PF20142">
    <property type="entry name" value="Scaffold"/>
    <property type="match status" value="1"/>
</dbReference>
<dbReference type="GO" id="GO:0008360">
    <property type="term" value="P:regulation of cell shape"/>
    <property type="evidence" value="ECO:0007669"/>
    <property type="project" value="UniProtKB-UniRule"/>
</dbReference>
<dbReference type="CDD" id="cd16913">
    <property type="entry name" value="YkuD_like"/>
    <property type="match status" value="1"/>
</dbReference>
<evidence type="ECO:0000256" key="6">
    <source>
        <dbReference type="ARBA" id="ARBA00023316"/>
    </source>
</evidence>
<dbReference type="InterPro" id="IPR036365">
    <property type="entry name" value="PGBD-like_sf"/>
</dbReference>
<keyword evidence="6 7" id="KW-0961">Cell wall biogenesis/degradation</keyword>
<proteinExistence type="inferred from homology"/>
<dbReference type="InterPro" id="IPR052905">
    <property type="entry name" value="LD-transpeptidase_YkuD-like"/>
</dbReference>
<dbReference type="GO" id="GO:0004180">
    <property type="term" value="F:carboxypeptidase activity"/>
    <property type="evidence" value="ECO:0007669"/>
    <property type="project" value="UniProtKB-ARBA"/>
</dbReference>
<accession>A0A5B2W0D4</accession>
<dbReference type="PANTHER" id="PTHR41533">
    <property type="entry name" value="L,D-TRANSPEPTIDASE HI_1667-RELATED"/>
    <property type="match status" value="1"/>
</dbReference>
<evidence type="ECO:0000256" key="2">
    <source>
        <dbReference type="ARBA" id="ARBA00005992"/>
    </source>
</evidence>
<feature type="domain" description="L,D-TPase catalytic" evidence="9">
    <location>
        <begin position="321"/>
        <end position="481"/>
    </location>
</feature>
<sequence length="544" mass="61619">MKWLLSALIISAGIYFLSAGCKPANKNKAAHITPRNTAVNKTNAYNDLFLDSTAVEKFITQQQLNDTVANTIRSFYNTRNFEYAWFDSQGLTEQALGFRSLYHYSHDTTAASQQMETRLDELATEEDTAITGQEAGIVKTELQLTRRFIQFALNTDEHKGLPVEALEQFIPIQRHGLMDLADSVLTNDSRSHRAYEAVNPSYGAMKEQLAQYVSITRKGGWPAIPAAKKRYKKGDQDTALLLVKKRLQVTGELSGADSTGVFDAALETAVRTFQSRHGYTPSGVITDTLLREMNVPAQVRLQQLLINMERMRWMPAEREGKLIIVNIPEFMLHVWEGKQKAFDMAVVVGREGHSTTMFSGDMNQVVFNPYWHVPRSIVQKEILPSIAKDKDYLAKNEMEITGERNGVPVVRQLPGKKNALGRVKFLFPNSFNIYFHDTPAKGLFNQDKRAYSHGCIRLSDPVKMANYVLQGMPKWTPEKIDSALTQGDKEKYIKLKETIPVLVTYYTAWVDEQGVLQFREDIYGHDARMAQKMFNGNNGQLTLR</sequence>
<evidence type="ECO:0000256" key="1">
    <source>
        <dbReference type="ARBA" id="ARBA00004752"/>
    </source>
</evidence>
<protein>
    <submittedName>
        <fullName evidence="10">L,D-transpeptidase family protein</fullName>
    </submittedName>
</protein>
<dbReference type="GO" id="GO:0009252">
    <property type="term" value="P:peptidoglycan biosynthetic process"/>
    <property type="evidence" value="ECO:0007669"/>
    <property type="project" value="UniProtKB-UniPathway"/>
</dbReference>
<evidence type="ECO:0000313" key="11">
    <source>
        <dbReference type="Proteomes" id="UP000324611"/>
    </source>
</evidence>
<dbReference type="Gene3D" id="1.10.101.10">
    <property type="entry name" value="PGBD-like superfamily/PGBD"/>
    <property type="match status" value="1"/>
</dbReference>
<evidence type="ECO:0000256" key="4">
    <source>
        <dbReference type="ARBA" id="ARBA00022960"/>
    </source>
</evidence>
<keyword evidence="4 7" id="KW-0133">Cell shape</keyword>
<dbReference type="SUPFAM" id="SSF141523">
    <property type="entry name" value="L,D-transpeptidase catalytic domain-like"/>
    <property type="match status" value="1"/>
</dbReference>
<evidence type="ECO:0000256" key="5">
    <source>
        <dbReference type="ARBA" id="ARBA00022984"/>
    </source>
</evidence>
<keyword evidence="11" id="KW-1185">Reference proteome</keyword>
<gene>
    <name evidence="10" type="ORF">F0L74_02235</name>
</gene>
<feature type="active site" description="Proton donor/acceptor" evidence="7">
    <location>
        <position position="436"/>
    </location>
</feature>
<dbReference type="RefSeq" id="WP_149836201.1">
    <property type="nucleotide sequence ID" value="NZ_VUOC01000001.1"/>
</dbReference>
<dbReference type="EMBL" id="VUOC01000001">
    <property type="protein sequence ID" value="KAA2244805.1"/>
    <property type="molecule type" value="Genomic_DNA"/>
</dbReference>
<organism evidence="10 11">
    <name type="scientific">Chitinophaga agrisoli</name>
    <dbReference type="NCBI Taxonomy" id="2607653"/>
    <lineage>
        <taxon>Bacteria</taxon>
        <taxon>Pseudomonadati</taxon>
        <taxon>Bacteroidota</taxon>
        <taxon>Chitinophagia</taxon>
        <taxon>Chitinophagales</taxon>
        <taxon>Chitinophagaceae</taxon>
        <taxon>Chitinophaga</taxon>
    </lineage>
</organism>
<dbReference type="InterPro" id="IPR036366">
    <property type="entry name" value="PGBDSf"/>
</dbReference>
<dbReference type="InterPro" id="IPR038063">
    <property type="entry name" value="Transpep_catalytic_dom"/>
</dbReference>
<comment type="similarity">
    <text evidence="2">Belongs to the YkuD family.</text>
</comment>
<dbReference type="Pfam" id="PF01471">
    <property type="entry name" value="PG_binding_1"/>
    <property type="match status" value="1"/>
</dbReference>
<dbReference type="InterPro" id="IPR045380">
    <property type="entry name" value="LD_TPept_scaffold_dom"/>
</dbReference>
<feature type="signal peptide" evidence="8">
    <location>
        <begin position="1"/>
        <end position="19"/>
    </location>
</feature>
<evidence type="ECO:0000256" key="3">
    <source>
        <dbReference type="ARBA" id="ARBA00022679"/>
    </source>
</evidence>
<keyword evidence="5 7" id="KW-0573">Peptidoglycan synthesis</keyword>
<comment type="caution">
    <text evidence="10">The sequence shown here is derived from an EMBL/GenBank/DDBJ whole genome shotgun (WGS) entry which is preliminary data.</text>
</comment>
<dbReference type="PANTHER" id="PTHR41533:SF2">
    <property type="entry name" value="BLR7131 PROTEIN"/>
    <property type="match status" value="1"/>
</dbReference>
<evidence type="ECO:0000313" key="10">
    <source>
        <dbReference type="EMBL" id="KAA2244805.1"/>
    </source>
</evidence>
<dbReference type="GO" id="GO:0071555">
    <property type="term" value="P:cell wall organization"/>
    <property type="evidence" value="ECO:0007669"/>
    <property type="project" value="UniProtKB-UniRule"/>
</dbReference>
<dbReference type="Proteomes" id="UP000324611">
    <property type="component" value="Unassembled WGS sequence"/>
</dbReference>
<comment type="pathway">
    <text evidence="1 7">Cell wall biogenesis; peptidoglycan biosynthesis.</text>
</comment>
<reference evidence="10 11" key="1">
    <citation type="submission" date="2019-09" db="EMBL/GenBank/DDBJ databases">
        <title>Chitinophaga ginsengihumi sp. nov., isolated from soil of ginseng rhizosphere.</title>
        <authorList>
            <person name="Lee J."/>
        </authorList>
    </citation>
    <scope>NUCLEOTIDE SEQUENCE [LARGE SCALE GENOMIC DNA]</scope>
    <source>
        <strain evidence="10 11">BN140078</strain>
    </source>
</reference>
<reference evidence="10 11" key="2">
    <citation type="submission" date="2019-09" db="EMBL/GenBank/DDBJ databases">
        <authorList>
            <person name="Jin C."/>
        </authorList>
    </citation>
    <scope>NUCLEOTIDE SEQUENCE [LARGE SCALE GENOMIC DNA]</scope>
    <source>
        <strain evidence="10 11">BN140078</strain>
    </source>
</reference>
<feature type="chain" id="PRO_5022913032" evidence="8">
    <location>
        <begin position="20"/>
        <end position="544"/>
    </location>
</feature>
<dbReference type="UniPathway" id="UPA00219"/>
<name>A0A5B2W0D4_9BACT</name>
<dbReference type="InterPro" id="IPR002477">
    <property type="entry name" value="Peptidoglycan-bd-like"/>
</dbReference>
<dbReference type="InterPro" id="IPR005490">
    <property type="entry name" value="LD_TPept_cat_dom"/>
</dbReference>
<evidence type="ECO:0000259" key="9">
    <source>
        <dbReference type="PROSITE" id="PS52029"/>
    </source>
</evidence>